<dbReference type="Gene3D" id="3.40.50.1820">
    <property type="entry name" value="alpha/beta hydrolase"/>
    <property type="match status" value="1"/>
</dbReference>
<name>A0A942TH85_9BACI</name>
<dbReference type="InterPro" id="IPR002925">
    <property type="entry name" value="Dienelactn_hydro"/>
</dbReference>
<dbReference type="Pfam" id="PF01738">
    <property type="entry name" value="DLH"/>
    <property type="match status" value="1"/>
</dbReference>
<dbReference type="InterPro" id="IPR029058">
    <property type="entry name" value="AB_hydrolase_fold"/>
</dbReference>
<dbReference type="PANTHER" id="PTHR43037">
    <property type="entry name" value="UNNAMED PRODUCT-RELATED"/>
    <property type="match status" value="1"/>
</dbReference>
<reference evidence="3 4" key="1">
    <citation type="submission" date="2021-05" db="EMBL/GenBank/DDBJ databases">
        <title>Novel Bacillus species.</title>
        <authorList>
            <person name="Liu G."/>
        </authorList>
    </citation>
    <scope>NUCLEOTIDE SEQUENCE [LARGE SCALE GENOMIC DNA]</scope>
    <source>
        <strain evidence="4">FJAT-49780</strain>
    </source>
</reference>
<sequence length="220" mass="25199">MYEHRFQKEVTITKQVGLSFLLSLPKDYEENDGVTYPLVLFLHGMGERGEDLNLVKEHGPPKLAEERDFPFILVAPQCPIDIQRYSTWHLYMDDLSSLIDDIIEQYRVDKQRVYVTGLSMGGYGTWDLAKRYPEKFAAAAPICGGGSIKQIEKLKEVPVWAFHGAKDDVVPVEESVRMVEALSEVGGNVRLTVYPDANHDSWTETYNNPDFYKWLLSHKK</sequence>
<evidence type="ECO:0000313" key="3">
    <source>
        <dbReference type="EMBL" id="MBS4196064.1"/>
    </source>
</evidence>
<protein>
    <submittedName>
        <fullName evidence="3">Prolyl oligopeptidase family serine peptidase</fullName>
    </submittedName>
</protein>
<organism evidence="3 4">
    <name type="scientific">Lederbergia citri</name>
    <dbReference type="NCBI Taxonomy" id="2833580"/>
    <lineage>
        <taxon>Bacteria</taxon>
        <taxon>Bacillati</taxon>
        <taxon>Bacillota</taxon>
        <taxon>Bacilli</taxon>
        <taxon>Bacillales</taxon>
        <taxon>Bacillaceae</taxon>
        <taxon>Lederbergia</taxon>
    </lineage>
</organism>
<proteinExistence type="predicted"/>
<dbReference type="InterPro" id="IPR050955">
    <property type="entry name" value="Plant_Biomass_Hydrol_Est"/>
</dbReference>
<evidence type="ECO:0000313" key="4">
    <source>
        <dbReference type="Proteomes" id="UP000681414"/>
    </source>
</evidence>
<keyword evidence="1" id="KW-0732">Signal</keyword>
<evidence type="ECO:0000256" key="1">
    <source>
        <dbReference type="ARBA" id="ARBA00022729"/>
    </source>
</evidence>
<gene>
    <name evidence="3" type="ORF">KHA97_13440</name>
</gene>
<dbReference type="EMBL" id="JAGYPG010000002">
    <property type="protein sequence ID" value="MBS4196064.1"/>
    <property type="molecule type" value="Genomic_DNA"/>
</dbReference>
<dbReference type="Proteomes" id="UP000681414">
    <property type="component" value="Unassembled WGS sequence"/>
</dbReference>
<dbReference type="GO" id="GO:0016787">
    <property type="term" value="F:hydrolase activity"/>
    <property type="evidence" value="ECO:0007669"/>
    <property type="project" value="InterPro"/>
</dbReference>
<dbReference type="AlphaFoldDB" id="A0A942TH85"/>
<dbReference type="PANTHER" id="PTHR43037:SF1">
    <property type="entry name" value="BLL1128 PROTEIN"/>
    <property type="match status" value="1"/>
</dbReference>
<comment type="caution">
    <text evidence="3">The sequence shown here is derived from an EMBL/GenBank/DDBJ whole genome shotgun (WGS) entry which is preliminary data.</text>
</comment>
<dbReference type="RefSeq" id="WP_213125227.1">
    <property type="nucleotide sequence ID" value="NZ_JAGYPG010000002.1"/>
</dbReference>
<dbReference type="SUPFAM" id="SSF53474">
    <property type="entry name" value="alpha/beta-Hydrolases"/>
    <property type="match status" value="1"/>
</dbReference>
<feature type="domain" description="Dienelactone hydrolase" evidence="2">
    <location>
        <begin position="93"/>
        <end position="199"/>
    </location>
</feature>
<evidence type="ECO:0000259" key="2">
    <source>
        <dbReference type="Pfam" id="PF01738"/>
    </source>
</evidence>
<accession>A0A942TH85</accession>
<keyword evidence="4" id="KW-1185">Reference proteome</keyword>